<reference evidence="1 2" key="1">
    <citation type="journal article" date="2016" name="Nat. Commun.">
        <title>Thousands of microbial genomes shed light on interconnected biogeochemical processes in an aquifer system.</title>
        <authorList>
            <person name="Anantharaman K."/>
            <person name="Brown C.T."/>
            <person name="Hug L.A."/>
            <person name="Sharon I."/>
            <person name="Castelle C.J."/>
            <person name="Probst A.J."/>
            <person name="Thomas B.C."/>
            <person name="Singh A."/>
            <person name="Wilkins M.J."/>
            <person name="Karaoz U."/>
            <person name="Brodie E.L."/>
            <person name="Williams K.H."/>
            <person name="Hubbard S.S."/>
            <person name="Banfield J.F."/>
        </authorList>
    </citation>
    <scope>NUCLEOTIDE SEQUENCE [LARGE SCALE GENOMIC DNA]</scope>
</reference>
<dbReference type="Gene3D" id="2.102.10.10">
    <property type="entry name" value="Rieske [2Fe-2S] iron-sulphur domain"/>
    <property type="match status" value="1"/>
</dbReference>
<dbReference type="InterPro" id="IPR036922">
    <property type="entry name" value="Rieske_2Fe-2S_sf"/>
</dbReference>
<proteinExistence type="predicted"/>
<comment type="caution">
    <text evidence="1">The sequence shown here is derived from an EMBL/GenBank/DDBJ whole genome shotgun (WGS) entry which is preliminary data.</text>
</comment>
<gene>
    <name evidence="1" type="ORF">A2W18_11290</name>
</gene>
<evidence type="ECO:0000313" key="2">
    <source>
        <dbReference type="Proteomes" id="UP000179076"/>
    </source>
</evidence>
<evidence type="ECO:0000313" key="1">
    <source>
        <dbReference type="EMBL" id="OGI63089.1"/>
    </source>
</evidence>
<dbReference type="Proteomes" id="UP000179076">
    <property type="component" value="Unassembled WGS sequence"/>
</dbReference>
<dbReference type="AlphaFoldDB" id="A0A1F6V0L0"/>
<dbReference type="GO" id="GO:0051537">
    <property type="term" value="F:2 iron, 2 sulfur cluster binding"/>
    <property type="evidence" value="ECO:0007669"/>
    <property type="project" value="InterPro"/>
</dbReference>
<name>A0A1F6V0L0_9PROT</name>
<organism evidence="1 2">
    <name type="scientific">Candidatus Muproteobacteria bacterium RBG_16_60_9</name>
    <dbReference type="NCBI Taxonomy" id="1817755"/>
    <lineage>
        <taxon>Bacteria</taxon>
        <taxon>Pseudomonadati</taxon>
        <taxon>Pseudomonadota</taxon>
        <taxon>Candidatus Muproteobacteria</taxon>
    </lineage>
</organism>
<accession>A0A1F6V0L0</accession>
<dbReference type="EMBL" id="MFSP01000162">
    <property type="protein sequence ID" value="OGI63089.1"/>
    <property type="molecule type" value="Genomic_DNA"/>
</dbReference>
<protein>
    <submittedName>
        <fullName evidence="1">Uncharacterized protein</fullName>
    </submittedName>
</protein>
<sequence>MTHPAQQVSFINYRHEPATFRNSSDETSQRGQVIYCCSEKSVYDPVDGARVLGGPAKQPLTAIVLEQDQRGDLYAIGTLGGELYEKFFETFGSRLSLEFRTSDVRRPVKTSARVVPLATYCSNQVLC</sequence>